<name>A0A3B0ZUU4_9ZZZZ</name>
<protein>
    <recommendedName>
        <fullName evidence="2">Lipoprotein</fullName>
    </recommendedName>
</protein>
<organism evidence="1">
    <name type="scientific">hydrothermal vent metagenome</name>
    <dbReference type="NCBI Taxonomy" id="652676"/>
    <lineage>
        <taxon>unclassified sequences</taxon>
        <taxon>metagenomes</taxon>
        <taxon>ecological metagenomes</taxon>
    </lineage>
</organism>
<gene>
    <name evidence="1" type="ORF">MNBD_GAMMA18-910</name>
</gene>
<dbReference type="AlphaFoldDB" id="A0A3B0ZUU4"/>
<dbReference type="PROSITE" id="PS51257">
    <property type="entry name" value="PROKAR_LIPOPROTEIN"/>
    <property type="match status" value="1"/>
</dbReference>
<dbReference type="EMBL" id="UOFP01000085">
    <property type="protein sequence ID" value="VAW85214.1"/>
    <property type="molecule type" value="Genomic_DNA"/>
</dbReference>
<accession>A0A3B0ZUU4</accession>
<reference evidence="1" key="1">
    <citation type="submission" date="2018-06" db="EMBL/GenBank/DDBJ databases">
        <authorList>
            <person name="Zhirakovskaya E."/>
        </authorList>
    </citation>
    <scope>NUCLEOTIDE SEQUENCE</scope>
</reference>
<proteinExistence type="predicted"/>
<sequence>MKKWTQSITAGVAVLVVAGCVSTPTPDGGVSTGCVFATNQTSNDLRMDCTVTGAPANVLVDPINSANRSCALTSFSLYDQTLTAPVTFIWGENGVDDIGRVRIGVIVDTSNHTASFAKSTGFSCESIIVPVFNLSTSFSGRHVAFIDKEQTPKCVFRSRYTGATFTQTGAESLTGVGGDLSFATQAATEDAIARQLDLEAARVVNRLLGFGSSLDDAFEGRSGRCSGDYQVFEGD</sequence>
<evidence type="ECO:0008006" key="2">
    <source>
        <dbReference type="Google" id="ProtNLM"/>
    </source>
</evidence>
<evidence type="ECO:0000313" key="1">
    <source>
        <dbReference type="EMBL" id="VAW85214.1"/>
    </source>
</evidence>